<dbReference type="RefSeq" id="WP_237873583.1">
    <property type="nucleotide sequence ID" value="NZ_JAKLTR010000009.1"/>
</dbReference>
<dbReference type="SMART" id="SM00740">
    <property type="entry name" value="PASTA"/>
    <property type="match status" value="2"/>
</dbReference>
<dbReference type="Gene3D" id="3.30.10.20">
    <property type="match status" value="2"/>
</dbReference>
<reference evidence="3" key="1">
    <citation type="submission" date="2022-01" db="EMBL/GenBank/DDBJ databases">
        <authorList>
            <person name="Jo J.-H."/>
            <person name="Im W.-T."/>
        </authorList>
    </citation>
    <scope>NUCLEOTIDE SEQUENCE</scope>
    <source>
        <strain evidence="3">NA20</strain>
    </source>
</reference>
<proteinExistence type="predicted"/>
<dbReference type="PROSITE" id="PS51178">
    <property type="entry name" value="PASTA"/>
    <property type="match status" value="1"/>
</dbReference>
<dbReference type="InterPro" id="IPR005543">
    <property type="entry name" value="PASTA_dom"/>
</dbReference>
<accession>A0ABS9KTG2</accession>
<sequence length="270" mass="30393">MFKFITHRPLWANILAAIAIALIIFFIFIFSLNWLTHHNQAMSVPYVQGKNFEEAKSALEKAGFEVVVQDSLYIDTAKPLSVLKQVPEAEELVKVNRTVYLTINRAVPPDVEMPNLIGYSYRSAEMALKNANLRVGDTTFRPDFAKNAVLEQRYNGHIIRPGDKVRMGSTIALVLGDGVGDRQFPVPVLIGLTYCEAKTLAEAQGITIGSVIPKEDVTDTCNAYIYWQRPERFDEDKKFRYIRSGQMIDIRLQKDKPEADTSIVPPADGE</sequence>
<keyword evidence="1" id="KW-0472">Membrane</keyword>
<dbReference type="Pfam" id="PF03793">
    <property type="entry name" value="PASTA"/>
    <property type="match status" value="2"/>
</dbReference>
<gene>
    <name evidence="3" type="ORF">LZZ85_15080</name>
</gene>
<organism evidence="3 4">
    <name type="scientific">Terrimonas ginsenosidimutans</name>
    <dbReference type="NCBI Taxonomy" id="2908004"/>
    <lineage>
        <taxon>Bacteria</taxon>
        <taxon>Pseudomonadati</taxon>
        <taxon>Bacteroidota</taxon>
        <taxon>Chitinophagia</taxon>
        <taxon>Chitinophagales</taxon>
        <taxon>Chitinophagaceae</taxon>
        <taxon>Terrimonas</taxon>
    </lineage>
</organism>
<name>A0ABS9KTG2_9BACT</name>
<evidence type="ECO:0000259" key="2">
    <source>
        <dbReference type="PROSITE" id="PS51178"/>
    </source>
</evidence>
<evidence type="ECO:0000313" key="4">
    <source>
        <dbReference type="Proteomes" id="UP001165367"/>
    </source>
</evidence>
<evidence type="ECO:0000256" key="1">
    <source>
        <dbReference type="SAM" id="Phobius"/>
    </source>
</evidence>
<keyword evidence="1" id="KW-1133">Transmembrane helix</keyword>
<dbReference type="CDD" id="cd06577">
    <property type="entry name" value="PASTA_pknB"/>
    <property type="match status" value="2"/>
</dbReference>
<keyword evidence="1" id="KW-0812">Transmembrane</keyword>
<comment type="caution">
    <text evidence="3">The sequence shown here is derived from an EMBL/GenBank/DDBJ whole genome shotgun (WGS) entry which is preliminary data.</text>
</comment>
<dbReference type="EMBL" id="JAKLTR010000009">
    <property type="protein sequence ID" value="MCG2615622.1"/>
    <property type="molecule type" value="Genomic_DNA"/>
</dbReference>
<feature type="domain" description="PASTA" evidence="2">
    <location>
        <begin position="38"/>
        <end position="105"/>
    </location>
</feature>
<keyword evidence="4" id="KW-1185">Reference proteome</keyword>
<dbReference type="Proteomes" id="UP001165367">
    <property type="component" value="Unassembled WGS sequence"/>
</dbReference>
<protein>
    <submittedName>
        <fullName evidence="3">PASTA domain-containing protein</fullName>
    </submittedName>
</protein>
<evidence type="ECO:0000313" key="3">
    <source>
        <dbReference type="EMBL" id="MCG2615622.1"/>
    </source>
</evidence>
<feature type="transmembrane region" description="Helical" evidence="1">
    <location>
        <begin position="12"/>
        <end position="35"/>
    </location>
</feature>